<dbReference type="GO" id="GO:0019901">
    <property type="term" value="F:protein kinase binding"/>
    <property type="evidence" value="ECO:0007669"/>
    <property type="project" value="TreeGrafter"/>
</dbReference>
<dbReference type="Gene3D" id="2.60.40.10">
    <property type="entry name" value="Immunoglobulins"/>
    <property type="match status" value="1"/>
</dbReference>
<dbReference type="InterPro" id="IPR037256">
    <property type="entry name" value="ASC_dom_sf"/>
</dbReference>
<dbReference type="Pfam" id="PF04739">
    <property type="entry name" value="AMPKBI"/>
    <property type="match status" value="1"/>
</dbReference>
<evidence type="ECO:0000256" key="3">
    <source>
        <dbReference type="ARBA" id="ARBA00022490"/>
    </source>
</evidence>
<feature type="region of interest" description="Disordered" evidence="4">
    <location>
        <begin position="1"/>
        <end position="171"/>
    </location>
</feature>
<reference evidence="6" key="1">
    <citation type="submission" date="2021-03" db="EMBL/GenBank/DDBJ databases">
        <authorList>
            <person name="Tagirdzhanova G."/>
        </authorList>
    </citation>
    <scope>NUCLEOTIDE SEQUENCE</scope>
</reference>
<evidence type="ECO:0000256" key="1">
    <source>
        <dbReference type="ARBA" id="ARBA00004496"/>
    </source>
</evidence>
<feature type="compositionally biased region" description="Basic and acidic residues" evidence="4">
    <location>
        <begin position="109"/>
        <end position="118"/>
    </location>
</feature>
<dbReference type="PANTHER" id="PTHR10343">
    <property type="entry name" value="5'-AMP-ACTIVATED PROTEIN KINASE , BETA SUBUNIT"/>
    <property type="match status" value="1"/>
</dbReference>
<keyword evidence="3" id="KW-0963">Cytoplasm</keyword>
<feature type="compositionally biased region" description="Low complexity" evidence="4">
    <location>
        <begin position="17"/>
        <end position="26"/>
    </location>
</feature>
<dbReference type="PANTHER" id="PTHR10343:SF84">
    <property type="entry name" value="5'-AMP-ACTIVATED PROTEIN KINASE SUBUNIT BETA-1"/>
    <property type="match status" value="1"/>
</dbReference>
<evidence type="ECO:0000256" key="2">
    <source>
        <dbReference type="ARBA" id="ARBA00010926"/>
    </source>
</evidence>
<evidence type="ECO:0000313" key="6">
    <source>
        <dbReference type="EMBL" id="CAF9911673.1"/>
    </source>
</evidence>
<dbReference type="FunFam" id="2.60.40.10:FF:000562">
    <property type="entry name" value="Snf1 kinase complex beta-subunit Gal83"/>
    <property type="match status" value="1"/>
</dbReference>
<dbReference type="InterPro" id="IPR014756">
    <property type="entry name" value="Ig_E-set"/>
</dbReference>
<dbReference type="Pfam" id="PF16561">
    <property type="entry name" value="AMPK1_CBM"/>
    <property type="match status" value="1"/>
</dbReference>
<feature type="region of interest" description="Disordered" evidence="4">
    <location>
        <begin position="299"/>
        <end position="342"/>
    </location>
</feature>
<proteinExistence type="inferred from homology"/>
<feature type="domain" description="Association with the SNF1 complex (ASC)" evidence="5">
    <location>
        <begin position="339"/>
        <end position="446"/>
    </location>
</feature>
<organism evidence="6 7">
    <name type="scientific">Heterodermia speciosa</name>
    <dbReference type="NCBI Taxonomy" id="116794"/>
    <lineage>
        <taxon>Eukaryota</taxon>
        <taxon>Fungi</taxon>
        <taxon>Dikarya</taxon>
        <taxon>Ascomycota</taxon>
        <taxon>Pezizomycotina</taxon>
        <taxon>Lecanoromycetes</taxon>
        <taxon>OSLEUM clade</taxon>
        <taxon>Lecanoromycetidae</taxon>
        <taxon>Caliciales</taxon>
        <taxon>Physciaceae</taxon>
        <taxon>Heterodermia</taxon>
    </lineage>
</organism>
<comment type="caution">
    <text evidence="6">The sequence shown here is derived from an EMBL/GenBank/DDBJ whole genome shotgun (WGS) entry which is preliminary data.</text>
</comment>
<evidence type="ECO:0000313" key="7">
    <source>
        <dbReference type="Proteomes" id="UP000664521"/>
    </source>
</evidence>
<keyword evidence="7" id="KW-1185">Reference proteome</keyword>
<dbReference type="OrthoDB" id="531008at2759"/>
<dbReference type="EMBL" id="CAJPDS010000010">
    <property type="protein sequence ID" value="CAF9911673.1"/>
    <property type="molecule type" value="Genomic_DNA"/>
</dbReference>
<dbReference type="GO" id="GO:0031588">
    <property type="term" value="C:nucleotide-activated protein kinase complex"/>
    <property type="evidence" value="ECO:0007669"/>
    <property type="project" value="TreeGrafter"/>
</dbReference>
<dbReference type="SMART" id="SM01010">
    <property type="entry name" value="AMPKBI"/>
    <property type="match status" value="1"/>
</dbReference>
<dbReference type="Gene3D" id="6.20.250.60">
    <property type="match status" value="1"/>
</dbReference>
<feature type="compositionally biased region" description="Basic and acidic residues" evidence="4">
    <location>
        <begin position="72"/>
        <end position="101"/>
    </location>
</feature>
<protein>
    <recommendedName>
        <fullName evidence="5">Association with the SNF1 complex (ASC) domain-containing protein</fullName>
    </recommendedName>
</protein>
<gene>
    <name evidence="6" type="ORF">HETSPECPRED_000413</name>
</gene>
<sequence length="451" mass="50203">MGNNPSKPAGGPQSPVTSHSSNSSTSHSRKDSRAQGTHPARGGSISHPKSPSPSHIHKHSQSTTSSPSHQRYSQDDRMGNEQSKQKWKDKAYEAKTKEKESSNPVRVPQNRDQKRQKGPDSQFEPSGPPRDPNYIPHSNLNFPPRLPLPIEEELHTPGSPILTPGGISSELHDDDMEVELPRQLSALSSTTVDEDEYDDELPQYPEASQRTVPTTVWWKKPGDKVYVTGTFTSWSRKYRMNRDPQTNYLSTVLQLPPGTHHVKFIVDGDMQLSNELPTAVDYTNILVNYIEVSADDLPRESGKDQVPEGVHPPQIIPGTETKDHAPDSVGKIQPGDPEKPAEPVFFGDQVPQYLEDLDRVEQSRKYQRAAKGIADFPTPPGLPMFLGKSILNGSTPMKDDNSVLNMPNHTVLNHLATSSIKNQVLATSVTTRYKRKYVTTMMYKPTVETEE</sequence>
<dbReference type="CDD" id="cd02859">
    <property type="entry name" value="E_set_AMPKbeta_like_N"/>
    <property type="match status" value="1"/>
</dbReference>
<name>A0A8H3EU08_9LECA</name>
<dbReference type="SUPFAM" id="SSF81296">
    <property type="entry name" value="E set domains"/>
    <property type="match status" value="1"/>
</dbReference>
<accession>A0A8H3EU08</accession>
<dbReference type="InterPro" id="IPR032640">
    <property type="entry name" value="AMPK1_CBM"/>
</dbReference>
<dbReference type="GO" id="GO:0005737">
    <property type="term" value="C:cytoplasm"/>
    <property type="evidence" value="ECO:0007669"/>
    <property type="project" value="UniProtKB-SubCell"/>
</dbReference>
<dbReference type="GO" id="GO:0005634">
    <property type="term" value="C:nucleus"/>
    <property type="evidence" value="ECO:0007669"/>
    <property type="project" value="TreeGrafter"/>
</dbReference>
<dbReference type="InterPro" id="IPR013783">
    <property type="entry name" value="Ig-like_fold"/>
</dbReference>
<dbReference type="InterPro" id="IPR006828">
    <property type="entry name" value="ASC_dom"/>
</dbReference>
<feature type="compositionally biased region" description="Low complexity" evidence="4">
    <location>
        <begin position="44"/>
        <end position="54"/>
    </location>
</feature>
<dbReference type="Proteomes" id="UP000664521">
    <property type="component" value="Unassembled WGS sequence"/>
</dbReference>
<dbReference type="GO" id="GO:0007165">
    <property type="term" value="P:signal transduction"/>
    <property type="evidence" value="ECO:0007669"/>
    <property type="project" value="UniProtKB-ARBA"/>
</dbReference>
<feature type="compositionally biased region" description="Low complexity" evidence="4">
    <location>
        <begin position="61"/>
        <end position="70"/>
    </location>
</feature>
<dbReference type="AlphaFoldDB" id="A0A8H3EU08"/>
<comment type="similarity">
    <text evidence="2">Belongs to the 5'-AMP-activated protein kinase beta subunit family.</text>
</comment>
<dbReference type="InterPro" id="IPR050827">
    <property type="entry name" value="CRP1_MDG1_kinase"/>
</dbReference>
<dbReference type="SUPFAM" id="SSF160219">
    <property type="entry name" value="AMPKBI-like"/>
    <property type="match status" value="1"/>
</dbReference>
<evidence type="ECO:0000259" key="5">
    <source>
        <dbReference type="SMART" id="SM01010"/>
    </source>
</evidence>
<evidence type="ECO:0000256" key="4">
    <source>
        <dbReference type="SAM" id="MobiDB-lite"/>
    </source>
</evidence>
<comment type="subcellular location">
    <subcellularLocation>
        <location evidence="1">Cytoplasm</location>
    </subcellularLocation>
</comment>